<dbReference type="Pfam" id="PF17921">
    <property type="entry name" value="Integrase_H2C2"/>
    <property type="match status" value="1"/>
</dbReference>
<dbReference type="PANTHER" id="PTHR48475:SF1">
    <property type="entry name" value="RNASE H TYPE-1 DOMAIN-CONTAINING PROTEIN"/>
    <property type="match status" value="1"/>
</dbReference>
<name>A0A371IFN5_MUCPR</name>
<evidence type="ECO:0000313" key="4">
    <source>
        <dbReference type="Proteomes" id="UP000257109"/>
    </source>
</evidence>
<dbReference type="Proteomes" id="UP000257109">
    <property type="component" value="Unassembled WGS sequence"/>
</dbReference>
<dbReference type="PANTHER" id="PTHR48475">
    <property type="entry name" value="RIBONUCLEASE H"/>
    <property type="match status" value="1"/>
</dbReference>
<dbReference type="InterPro" id="IPR041588">
    <property type="entry name" value="Integrase_H2C2"/>
</dbReference>
<dbReference type="CDD" id="cd09279">
    <property type="entry name" value="RNase_HI_like"/>
    <property type="match status" value="1"/>
</dbReference>
<accession>A0A371IFN5</accession>
<dbReference type="Gene3D" id="3.30.420.10">
    <property type="entry name" value="Ribonuclease H-like superfamily/Ribonuclease H"/>
    <property type="match status" value="1"/>
</dbReference>
<dbReference type="EMBL" id="QJKJ01000182">
    <property type="protein sequence ID" value="RDY13871.1"/>
    <property type="molecule type" value="Genomic_DNA"/>
</dbReference>
<dbReference type="GO" id="GO:0004523">
    <property type="term" value="F:RNA-DNA hybrid ribonuclease activity"/>
    <property type="evidence" value="ECO:0007669"/>
    <property type="project" value="InterPro"/>
</dbReference>
<organism evidence="3 4">
    <name type="scientific">Mucuna pruriens</name>
    <name type="common">Velvet bean</name>
    <name type="synonym">Dolichos pruriens</name>
    <dbReference type="NCBI Taxonomy" id="157652"/>
    <lineage>
        <taxon>Eukaryota</taxon>
        <taxon>Viridiplantae</taxon>
        <taxon>Streptophyta</taxon>
        <taxon>Embryophyta</taxon>
        <taxon>Tracheophyta</taxon>
        <taxon>Spermatophyta</taxon>
        <taxon>Magnoliopsida</taxon>
        <taxon>eudicotyledons</taxon>
        <taxon>Gunneridae</taxon>
        <taxon>Pentapetalae</taxon>
        <taxon>rosids</taxon>
        <taxon>fabids</taxon>
        <taxon>Fabales</taxon>
        <taxon>Fabaceae</taxon>
        <taxon>Papilionoideae</taxon>
        <taxon>50 kb inversion clade</taxon>
        <taxon>NPAAA clade</taxon>
        <taxon>indigoferoid/millettioid clade</taxon>
        <taxon>Phaseoleae</taxon>
        <taxon>Mucuna</taxon>
    </lineage>
</organism>
<comment type="caution">
    <text evidence="3">The sequence shown here is derived from an EMBL/GenBank/DDBJ whole genome shotgun (WGS) entry which is preliminary data.</text>
</comment>
<keyword evidence="4" id="KW-1185">Reference proteome</keyword>
<sequence length="227" mass="26549">MELRTYWETGYETLGFDCTNNMVEYEACAMGITMSIEHQISRLKVFGDSALVIYQLRKKWETRDDKLVPYHAHIMVLREHFEEISFHYVPRDENQMADALATLSAMLQANRGKEMIIHVRQQTKMAHCQQVGKVEIDDKPWYHDIREYLKRGLPPKWSNPLQRSADLTLLRCIDDCEAREIMKEVHGGAFGTHANGHALACKILRAGYYWSKMESDYCQHVKRCMKC</sequence>
<dbReference type="Pfam" id="PF13456">
    <property type="entry name" value="RVT_3"/>
    <property type="match status" value="1"/>
</dbReference>
<gene>
    <name evidence="3" type="ORF">CR513_01154</name>
</gene>
<dbReference type="InterPro" id="IPR002156">
    <property type="entry name" value="RNaseH_domain"/>
</dbReference>
<feature type="non-terminal residue" evidence="3">
    <location>
        <position position="1"/>
    </location>
</feature>
<proteinExistence type="predicted"/>
<evidence type="ECO:0000259" key="1">
    <source>
        <dbReference type="Pfam" id="PF13456"/>
    </source>
</evidence>
<dbReference type="InterPro" id="IPR036397">
    <property type="entry name" value="RNaseH_sf"/>
</dbReference>
<evidence type="ECO:0000259" key="2">
    <source>
        <dbReference type="Pfam" id="PF17921"/>
    </source>
</evidence>
<reference evidence="3" key="1">
    <citation type="submission" date="2018-05" db="EMBL/GenBank/DDBJ databases">
        <title>Draft genome of Mucuna pruriens seed.</title>
        <authorList>
            <person name="Nnadi N.E."/>
            <person name="Vos R."/>
            <person name="Hasami M.H."/>
            <person name="Devisetty U.K."/>
            <person name="Aguiy J.C."/>
        </authorList>
    </citation>
    <scope>NUCLEOTIDE SEQUENCE [LARGE SCALE GENOMIC DNA]</scope>
    <source>
        <strain evidence="3">JCA_2017</strain>
    </source>
</reference>
<evidence type="ECO:0000313" key="3">
    <source>
        <dbReference type="EMBL" id="RDY13871.1"/>
    </source>
</evidence>
<dbReference type="InterPro" id="IPR012337">
    <property type="entry name" value="RNaseH-like_sf"/>
</dbReference>
<feature type="domain" description="Integrase zinc-binding" evidence="2">
    <location>
        <begin position="174"/>
        <end position="227"/>
    </location>
</feature>
<dbReference type="GO" id="GO:0003676">
    <property type="term" value="F:nucleic acid binding"/>
    <property type="evidence" value="ECO:0007669"/>
    <property type="project" value="InterPro"/>
</dbReference>
<dbReference type="Gene3D" id="1.10.340.70">
    <property type="match status" value="1"/>
</dbReference>
<dbReference type="AlphaFoldDB" id="A0A371IFN5"/>
<protein>
    <submittedName>
        <fullName evidence="3">Uncharacterized protein</fullName>
    </submittedName>
</protein>
<dbReference type="SUPFAM" id="SSF53098">
    <property type="entry name" value="Ribonuclease H-like"/>
    <property type="match status" value="1"/>
</dbReference>
<feature type="domain" description="RNase H type-1" evidence="1">
    <location>
        <begin position="18"/>
        <end position="102"/>
    </location>
</feature>
<dbReference type="STRING" id="157652.A0A371IFN5"/>
<dbReference type="OrthoDB" id="1736889at2759"/>